<proteinExistence type="predicted"/>
<sequence>MGWRSLVWPALQQSGPVGGPPRCRASASRRSRAHRVSRCLCPSAFFSHHPPLSHLLHCVVAAIGPLPDLLTARCTLSSRVGSETSQCRFRPAVGDWDAGFYHSWLQRDTNLSRPLLISHPHLADMSNLDAHPQAPVTVRQLVQLARARSGNPLPPGRHDGLAAASLPECRASRSRDLPSGPPSKRAVSSTPSRPSKLSPAGNLDRTQRRRPPPGGGPTSNRSVSSHAPPPPPTHGDRSTASAWSRSLGSSIIPLPARRSRARPTVLPPSSNSLPLSAPSGDASEARRPYDRGIAGPNLAAVDLASRPSATPSRSRLAPHCRNSATAAPSRSALRRAPNKQRPPADADSAQPAAPGVPAKLGPLPTACSSEREQAACDHEDAHAFAGSVAEGRPWERAPTSEDHSALPPFIPDSPPPLKGPLVEYCGLPVGIKVVLAARRRAALSNDRGSPTHRMRSPEPPFLHNDVARAIQALRDGVHGGSRF</sequence>
<comment type="caution">
    <text evidence="1">The sequence shown here is derived from an EMBL/GenBank/DDBJ whole genome shotgun (WGS) entry which is preliminary data.</text>
</comment>
<organism evidence="1 2">
    <name type="scientific">Auriscalpium vulgare</name>
    <dbReference type="NCBI Taxonomy" id="40419"/>
    <lineage>
        <taxon>Eukaryota</taxon>
        <taxon>Fungi</taxon>
        <taxon>Dikarya</taxon>
        <taxon>Basidiomycota</taxon>
        <taxon>Agaricomycotina</taxon>
        <taxon>Agaricomycetes</taxon>
        <taxon>Russulales</taxon>
        <taxon>Auriscalpiaceae</taxon>
        <taxon>Auriscalpium</taxon>
    </lineage>
</organism>
<dbReference type="Proteomes" id="UP000814033">
    <property type="component" value="Unassembled WGS sequence"/>
</dbReference>
<reference evidence="1" key="1">
    <citation type="submission" date="2021-02" db="EMBL/GenBank/DDBJ databases">
        <authorList>
            <consortium name="DOE Joint Genome Institute"/>
            <person name="Ahrendt S."/>
            <person name="Looney B.P."/>
            <person name="Miyauchi S."/>
            <person name="Morin E."/>
            <person name="Drula E."/>
            <person name="Courty P.E."/>
            <person name="Chicoki N."/>
            <person name="Fauchery L."/>
            <person name="Kohler A."/>
            <person name="Kuo A."/>
            <person name="Labutti K."/>
            <person name="Pangilinan J."/>
            <person name="Lipzen A."/>
            <person name="Riley R."/>
            <person name="Andreopoulos W."/>
            <person name="He G."/>
            <person name="Johnson J."/>
            <person name="Barry K.W."/>
            <person name="Grigoriev I.V."/>
            <person name="Nagy L."/>
            <person name="Hibbett D."/>
            <person name="Henrissat B."/>
            <person name="Matheny P.B."/>
            <person name="Labbe J."/>
            <person name="Martin F."/>
        </authorList>
    </citation>
    <scope>NUCLEOTIDE SEQUENCE</scope>
    <source>
        <strain evidence="1">FP105234-sp</strain>
    </source>
</reference>
<keyword evidence="2" id="KW-1185">Reference proteome</keyword>
<name>A0ACB8S6N5_9AGAM</name>
<evidence type="ECO:0000313" key="2">
    <source>
        <dbReference type="Proteomes" id="UP000814033"/>
    </source>
</evidence>
<evidence type="ECO:0000313" key="1">
    <source>
        <dbReference type="EMBL" id="KAI0051827.1"/>
    </source>
</evidence>
<gene>
    <name evidence="1" type="ORF">FA95DRAFT_141025</name>
</gene>
<dbReference type="EMBL" id="MU275849">
    <property type="protein sequence ID" value="KAI0051827.1"/>
    <property type="molecule type" value="Genomic_DNA"/>
</dbReference>
<accession>A0ACB8S6N5</accession>
<reference evidence="1" key="2">
    <citation type="journal article" date="2022" name="New Phytol.">
        <title>Evolutionary transition to the ectomycorrhizal habit in the genomes of a hyperdiverse lineage of mushroom-forming fungi.</title>
        <authorList>
            <person name="Looney B."/>
            <person name="Miyauchi S."/>
            <person name="Morin E."/>
            <person name="Drula E."/>
            <person name="Courty P.E."/>
            <person name="Kohler A."/>
            <person name="Kuo A."/>
            <person name="LaButti K."/>
            <person name="Pangilinan J."/>
            <person name="Lipzen A."/>
            <person name="Riley R."/>
            <person name="Andreopoulos W."/>
            <person name="He G."/>
            <person name="Johnson J."/>
            <person name="Nolan M."/>
            <person name="Tritt A."/>
            <person name="Barry K.W."/>
            <person name="Grigoriev I.V."/>
            <person name="Nagy L.G."/>
            <person name="Hibbett D."/>
            <person name="Henrissat B."/>
            <person name="Matheny P.B."/>
            <person name="Labbe J."/>
            <person name="Martin F.M."/>
        </authorList>
    </citation>
    <scope>NUCLEOTIDE SEQUENCE</scope>
    <source>
        <strain evidence="1">FP105234-sp</strain>
    </source>
</reference>
<protein>
    <submittedName>
        <fullName evidence="1">Uncharacterized protein</fullName>
    </submittedName>
</protein>